<dbReference type="Proteomes" id="UP001319870">
    <property type="component" value="Unassembled WGS sequence"/>
</dbReference>
<feature type="region of interest" description="Disordered" evidence="1">
    <location>
        <begin position="1"/>
        <end position="28"/>
    </location>
</feature>
<dbReference type="RefSeq" id="WP_225565047.1">
    <property type="nucleotide sequence ID" value="NZ_JAIXCQ010000004.1"/>
</dbReference>
<name>A0ABS7ZFJ7_9MICO</name>
<feature type="compositionally biased region" description="Basic and acidic residues" evidence="1">
    <location>
        <begin position="11"/>
        <end position="28"/>
    </location>
</feature>
<organism evidence="2 3">
    <name type="scientific">Isoptericola luteus</name>
    <dbReference type="NCBI Taxonomy" id="2879484"/>
    <lineage>
        <taxon>Bacteria</taxon>
        <taxon>Bacillati</taxon>
        <taxon>Actinomycetota</taxon>
        <taxon>Actinomycetes</taxon>
        <taxon>Micrococcales</taxon>
        <taxon>Promicromonosporaceae</taxon>
        <taxon>Isoptericola</taxon>
    </lineage>
</organism>
<keyword evidence="3" id="KW-1185">Reference proteome</keyword>
<evidence type="ECO:0000313" key="3">
    <source>
        <dbReference type="Proteomes" id="UP001319870"/>
    </source>
</evidence>
<proteinExistence type="predicted"/>
<sequence length="86" mass="9965">MLAKLDGLTNPRERQSSRSARRRLEREIKREKAESEWMTGAVRGAPPVSQETIDLLVRLGEVQHIEESHLRLPEWDRKSPIHGETL</sequence>
<evidence type="ECO:0000256" key="1">
    <source>
        <dbReference type="SAM" id="MobiDB-lite"/>
    </source>
</evidence>
<reference evidence="2 3" key="1">
    <citation type="submission" date="2021-09" db="EMBL/GenBank/DDBJ databases">
        <title>Isoptericola luteus sp. nov., a novel bacterium isolated from Harbin, the capital city of Heilongjiang province.</title>
        <authorList>
            <person name="Li J."/>
        </authorList>
    </citation>
    <scope>NUCLEOTIDE SEQUENCE [LARGE SCALE GENOMIC DNA]</scope>
    <source>
        <strain evidence="2 3">NEAU-Y5</strain>
    </source>
</reference>
<evidence type="ECO:0000313" key="2">
    <source>
        <dbReference type="EMBL" id="MCA5893287.1"/>
    </source>
</evidence>
<protein>
    <submittedName>
        <fullName evidence="2">Uncharacterized protein</fullName>
    </submittedName>
</protein>
<accession>A0ABS7ZFJ7</accession>
<comment type="caution">
    <text evidence="2">The sequence shown here is derived from an EMBL/GenBank/DDBJ whole genome shotgun (WGS) entry which is preliminary data.</text>
</comment>
<dbReference type="EMBL" id="JAIXCQ010000004">
    <property type="protein sequence ID" value="MCA5893287.1"/>
    <property type="molecule type" value="Genomic_DNA"/>
</dbReference>
<gene>
    <name evidence="2" type="ORF">LEP48_07930</name>
</gene>